<sequence length="361" mass="39047">MNSDYYRGQLVKLQKDLSSLQANLSKEESAAGKARQDAASKRSAAAATKNISTAKSHVRAAESAEKKITTAQKSIAAISKKLADISNNIRQTQASLDAAIKRERAQDDRENDRRARKAKSERDAFARDTLKRRRDEIDHARKLAELSTITIRHILERPPEPEKLRVLYLTSSPRLDDPLRVDAEVNQVLRVLRGVRHRELIDLQHRPAATRQDLVDGINDVRPNVVHFSGHGNASFLLLDDGDFENPTGSALSFEELANILLSTDYPPTLVIINACQSAVGAHALLETVPIVIGTADGVLDITAGLFASTFYGAIGAGQSVGSAVDQARAVISSALPDEPDSVVVMTAGAVNIAEIVLVDG</sequence>
<accession>A0A2Z2PHB2</accession>
<keyword evidence="1" id="KW-0175">Coiled coil</keyword>
<evidence type="ECO:0000313" key="4">
    <source>
        <dbReference type="EMBL" id="ASK40728.1"/>
    </source>
</evidence>
<dbReference type="EMBL" id="KY000025">
    <property type="protein sequence ID" value="ASK40728.1"/>
    <property type="molecule type" value="Genomic_DNA"/>
</dbReference>
<keyword evidence="5" id="KW-0614">Plasmid</keyword>
<evidence type="ECO:0000259" key="3">
    <source>
        <dbReference type="Pfam" id="PF12770"/>
    </source>
</evidence>
<name>A0A2Z2PHB2_9HYPH</name>
<feature type="region of interest" description="Disordered" evidence="2">
    <location>
        <begin position="102"/>
        <end position="127"/>
    </location>
</feature>
<dbReference type="RefSeq" id="WP_080830753.1">
    <property type="nucleotide sequence ID" value="NZ_KY000025.1"/>
</dbReference>
<evidence type="ECO:0000313" key="5">
    <source>
        <dbReference type="EMBL" id="ASK41491.1"/>
    </source>
</evidence>
<geneLocation type="plasmid" evidence="4">
    <name>pTi_AR125</name>
</geneLocation>
<evidence type="ECO:0000256" key="2">
    <source>
        <dbReference type="SAM" id="MobiDB-lite"/>
    </source>
</evidence>
<feature type="coiled-coil region" evidence="1">
    <location>
        <begin position="61"/>
        <end position="102"/>
    </location>
</feature>
<proteinExistence type="predicted"/>
<feature type="domain" description="CHAT" evidence="3">
    <location>
        <begin position="181"/>
        <end position="333"/>
    </location>
</feature>
<organism evidence="5">
    <name type="scientific">Agrobacterium genomosp. 6</name>
    <dbReference type="NCBI Taxonomy" id="1183411"/>
    <lineage>
        <taxon>Bacteria</taxon>
        <taxon>Pseudomonadati</taxon>
        <taxon>Pseudomonadota</taxon>
        <taxon>Alphaproteobacteria</taxon>
        <taxon>Hyphomicrobiales</taxon>
        <taxon>Rhizobiaceae</taxon>
        <taxon>Rhizobium/Agrobacterium group</taxon>
        <taxon>Agrobacterium</taxon>
        <taxon>Agrobacterium tumefaciens complex</taxon>
    </lineage>
</organism>
<protein>
    <recommendedName>
        <fullName evidence="3">CHAT domain-containing protein</fullName>
    </recommendedName>
</protein>
<dbReference type="Pfam" id="PF12770">
    <property type="entry name" value="CHAT"/>
    <property type="match status" value="1"/>
</dbReference>
<evidence type="ECO:0000256" key="1">
    <source>
        <dbReference type="SAM" id="Coils"/>
    </source>
</evidence>
<dbReference type="EMBL" id="KY000029">
    <property type="protein sequence ID" value="ASK41491.1"/>
    <property type="molecule type" value="Genomic_DNA"/>
</dbReference>
<feature type="coiled-coil region" evidence="1">
    <location>
        <begin position="10"/>
        <end position="37"/>
    </location>
</feature>
<dbReference type="AlphaFoldDB" id="A0A2Z2PHB2"/>
<reference evidence="5" key="1">
    <citation type="submission" date="2016-10" db="EMBL/GenBank/DDBJ databases">
        <title>Agrobacterium Ti plasmids: Classification based on T-DNA and Vir regions organization.</title>
        <authorList>
            <person name="Nabi N."/>
            <person name="Vial L."/>
            <person name="Ben Hafsa A."/>
            <person name="Chapulliot D."/>
            <person name="Berard A."/>
            <person name="Chauveau A."/>
            <person name="Le Paslier M.-C."/>
            <person name="Harzallah Skhiri F."/>
            <person name="Brunel D."/>
            <person name="Nesme X."/>
            <person name="Chaouachi M."/>
        </authorList>
    </citation>
    <scope>NUCLEOTIDE SEQUENCE</scope>
    <source>
        <strain evidence="4">AR125</strain>
        <strain evidence="5">CFBP5499</strain>
        <plasmid evidence="4">pTi_AR125</plasmid>
        <plasmid evidence="5">pTi_CFBP5499</plasmid>
    </source>
</reference>
<dbReference type="InterPro" id="IPR024983">
    <property type="entry name" value="CHAT_dom"/>
</dbReference>
<geneLocation type="plasmid" evidence="5">
    <name>pTi_CFBP5499</name>
</geneLocation>